<dbReference type="RefSeq" id="WP_096346916.1">
    <property type="nucleotide sequence ID" value="NZ_CP033116.1"/>
</dbReference>
<evidence type="ECO:0000313" key="5">
    <source>
        <dbReference type="Proteomes" id="UP000344571"/>
    </source>
</evidence>
<dbReference type="Gene3D" id="1.10.443.10">
    <property type="entry name" value="Intergrase catalytic core"/>
    <property type="match status" value="1"/>
</dbReference>
<evidence type="ECO:0000313" key="4">
    <source>
        <dbReference type="Proteomes" id="UP000243750"/>
    </source>
</evidence>
<dbReference type="Proteomes" id="UP000243750">
    <property type="component" value="Unassembled WGS sequence"/>
</dbReference>
<dbReference type="EMBL" id="NWMT01000144">
    <property type="protein sequence ID" value="PCC99037.1"/>
    <property type="molecule type" value="Genomic_DNA"/>
</dbReference>
<dbReference type="InterPro" id="IPR011010">
    <property type="entry name" value="DNA_brk_join_enz"/>
</dbReference>
<evidence type="ECO:0000313" key="2">
    <source>
        <dbReference type="EMBL" id="PCC99037.1"/>
    </source>
</evidence>
<dbReference type="Proteomes" id="UP000344571">
    <property type="component" value="Chromosome"/>
</dbReference>
<name>A0AA91U1X0_9GAMM</name>
<dbReference type="SUPFAM" id="SSF56349">
    <property type="entry name" value="DNA breaking-rejoining enzymes"/>
    <property type="match status" value="1"/>
</dbReference>
<evidence type="ECO:0000313" key="3">
    <source>
        <dbReference type="EMBL" id="QFY57644.1"/>
    </source>
</evidence>
<evidence type="ECO:0008006" key="6">
    <source>
        <dbReference type="Google" id="ProtNLM"/>
    </source>
</evidence>
<evidence type="ECO:0000256" key="1">
    <source>
        <dbReference type="ARBA" id="ARBA00023172"/>
    </source>
</evidence>
<accession>A0AA91U1X0</accession>
<reference evidence="2 4" key="1">
    <citation type="submission" date="2017-09" db="EMBL/GenBank/DDBJ databases">
        <title>Bacterial and phytoplankton interrelationship in Kongsfjorden, an Arctic fjord.</title>
        <authorList>
            <person name="Sinha R."/>
            <person name="Krishnan K."/>
        </authorList>
    </citation>
    <scope>NUCLEOTIDE SEQUENCE [LARGE SCALE GENOMIC DNA]</scope>
    <source>
        <strain evidence="2 4">58</strain>
    </source>
</reference>
<dbReference type="GO" id="GO:0003677">
    <property type="term" value="F:DNA binding"/>
    <property type="evidence" value="ECO:0007669"/>
    <property type="project" value="InterPro"/>
</dbReference>
<dbReference type="AlphaFoldDB" id="A0AA91U1X0"/>
<gene>
    <name evidence="2" type="ORF">CO192_12470</name>
    <name evidence="3" type="ORF">EAO82_15475</name>
</gene>
<dbReference type="InterPro" id="IPR013762">
    <property type="entry name" value="Integrase-like_cat_sf"/>
</dbReference>
<proteinExistence type="predicted"/>
<keyword evidence="5" id="KW-1185">Reference proteome</keyword>
<keyword evidence="1" id="KW-0233">DNA recombination</keyword>
<dbReference type="GO" id="GO:0006310">
    <property type="term" value="P:DNA recombination"/>
    <property type="evidence" value="ECO:0007669"/>
    <property type="project" value="UniProtKB-KW"/>
</dbReference>
<organism evidence="2 4">
    <name type="scientific">Halopseudomonas pelagia</name>
    <dbReference type="NCBI Taxonomy" id="553151"/>
    <lineage>
        <taxon>Bacteria</taxon>
        <taxon>Pseudomonadati</taxon>
        <taxon>Pseudomonadota</taxon>
        <taxon>Gammaproteobacteria</taxon>
        <taxon>Pseudomonadales</taxon>
        <taxon>Pseudomonadaceae</taxon>
        <taxon>Halopseudomonas</taxon>
    </lineage>
</organism>
<reference evidence="3 5" key="2">
    <citation type="submission" date="2018-10" db="EMBL/GenBank/DDBJ databases">
        <title>Complete genome sequence of Pseudomonas pelagia strain Kongs-67.</title>
        <authorList>
            <person name="Sinha R.K."/>
            <person name="Krishnan K."/>
        </authorList>
    </citation>
    <scope>NUCLEOTIDE SEQUENCE [LARGE SCALE GENOMIC DNA]</scope>
    <source>
        <strain evidence="3 5">Kongs-67</strain>
    </source>
</reference>
<protein>
    <recommendedName>
        <fullName evidence="6">Integrase</fullName>
    </recommendedName>
</protein>
<sequence length="771" mass="86598">MLNKYLDRLEKLIHECQKQKLTQFCGPEEKMAQWSDLVWYHIDPNTGRKVRFLCGRHGLKGKAGAGNRSEYALRHPYDQLIKIWIIEVNNMGVSAGHRQALVVYARRLLSEMQGELYSQNTSSLVEFMSLYHHQDRIANFIEFCIAKGLMPKISIPRSVDKRDRTGHAVFDSRVDSMPKVEVIQALGTIHHQIFQTVSQNGSVSTGSEINMLDAFVSTAALLGLASPNRISAELPLIPSQQLNTFSESENCKVYYLDWPGSKGFKNNRNHILAALAPEVERAVNFFFLACEPARVLCRFYENPRQSLRTLLGRFKVSNAASSNLNFDTVPNLFVLGYALGFYEVDAIVPVILPRHGVPQTAHKRGKVPSCFTDKPIHALESNDLLSTSIYSRAQNLSIPTLMGYQTLSVQGQRILGCAGKTSITVGELQDNWIRYFTTTLLPEFPDSFAASEGKIRLKNALFCLLGSQVYGRSAVRSGGRVLSRSHYNITPMHSLSSQITGRLRGGNWWVTIFESYGFEGLSLKPHSLRHFGNTLAELSDIPREIITAWSGRKDKEQTEAYLHRRHEEQPARVRTVMDKSDPKKREIRVVARESIKQIANLPATVTSSGVCTQELNLNPCEYLNDFVTQCFMCSAACHIAGDAAGIELFQKDYQVQVARLDNLKADRRMRSSIAMQRWFVIHSKNTYVLASLLDLMNTLRKGTIIRYSPGASEFHVTDVDTKKCTKSHCHLPDVEEELRILLTDQSDDKSSTSNPQLISLLSTFGLSGGEG</sequence>
<dbReference type="EMBL" id="CP033116">
    <property type="protein sequence ID" value="QFY57644.1"/>
    <property type="molecule type" value="Genomic_DNA"/>
</dbReference>
<dbReference type="GO" id="GO:0015074">
    <property type="term" value="P:DNA integration"/>
    <property type="evidence" value="ECO:0007669"/>
    <property type="project" value="InterPro"/>
</dbReference>